<dbReference type="SUPFAM" id="SSF53474">
    <property type="entry name" value="alpha/beta-Hydrolases"/>
    <property type="match status" value="1"/>
</dbReference>
<proteinExistence type="predicted"/>
<gene>
    <name evidence="2" type="ORF">A4R43_13330</name>
</gene>
<dbReference type="InterPro" id="IPR000073">
    <property type="entry name" value="AB_hydrolase_1"/>
</dbReference>
<dbReference type="GO" id="GO:0003824">
    <property type="term" value="F:catalytic activity"/>
    <property type="evidence" value="ECO:0007669"/>
    <property type="project" value="UniProtKB-ARBA"/>
</dbReference>
<sequence length="262" mass="28260">MVTEFRVDTGTTELNVATAGGPGPAVLLLHGWPHTWRVWSKVLPALAADHRVLAPDLRGHGGSRPESDGYEPMSLARDLTGLLDALDVPSASVVALDAGVHPAVALALTEPARIDRLVVMEALLPSDGEDVPWWFGFHAVPGLAERVLAGHEAEYVDHFLRSGTEREGAVPPDIRDAFVAAYSGEDALRRGFEHYRHRHLPLPPGKLEMPVLAIGGNVVGDRLHRQLGDLAPDLTGRRIDAGHILPLDAPAELLGVLRPFLR</sequence>
<name>A0A344L5T3_9PSEU</name>
<dbReference type="OrthoDB" id="3507586at2"/>
<organism evidence="2 3">
    <name type="scientific">Amycolatopsis albispora</name>
    <dbReference type="NCBI Taxonomy" id="1804986"/>
    <lineage>
        <taxon>Bacteria</taxon>
        <taxon>Bacillati</taxon>
        <taxon>Actinomycetota</taxon>
        <taxon>Actinomycetes</taxon>
        <taxon>Pseudonocardiales</taxon>
        <taxon>Pseudonocardiaceae</taxon>
        <taxon>Amycolatopsis</taxon>
    </lineage>
</organism>
<dbReference type="RefSeq" id="WP_113692651.1">
    <property type="nucleotide sequence ID" value="NZ_CP015163.1"/>
</dbReference>
<reference evidence="2 3" key="1">
    <citation type="submission" date="2016-04" db="EMBL/GenBank/DDBJ databases">
        <title>Complete genome sequence and analysis of deep-sea sediment isolate, Amycolatopsis sp. WP1.</title>
        <authorList>
            <person name="Wang H."/>
            <person name="Chen S."/>
            <person name="Wu Q."/>
        </authorList>
    </citation>
    <scope>NUCLEOTIDE SEQUENCE [LARGE SCALE GENOMIC DNA]</scope>
    <source>
        <strain evidence="2 3">WP1</strain>
    </source>
</reference>
<accession>A0A344L5T3</accession>
<feature type="domain" description="AB hydrolase-1" evidence="1">
    <location>
        <begin position="24"/>
        <end position="249"/>
    </location>
</feature>
<protein>
    <recommendedName>
        <fullName evidence="1">AB hydrolase-1 domain-containing protein</fullName>
    </recommendedName>
</protein>
<dbReference type="PRINTS" id="PR00111">
    <property type="entry name" value="ABHYDROLASE"/>
</dbReference>
<evidence type="ECO:0000259" key="1">
    <source>
        <dbReference type="Pfam" id="PF00561"/>
    </source>
</evidence>
<evidence type="ECO:0000313" key="3">
    <source>
        <dbReference type="Proteomes" id="UP000250434"/>
    </source>
</evidence>
<dbReference type="Gene3D" id="3.40.50.1820">
    <property type="entry name" value="alpha/beta hydrolase"/>
    <property type="match status" value="1"/>
</dbReference>
<dbReference type="AlphaFoldDB" id="A0A344L5T3"/>
<dbReference type="Proteomes" id="UP000250434">
    <property type="component" value="Chromosome"/>
</dbReference>
<evidence type="ECO:0000313" key="2">
    <source>
        <dbReference type="EMBL" id="AXB43407.1"/>
    </source>
</evidence>
<dbReference type="PANTHER" id="PTHR43329">
    <property type="entry name" value="EPOXIDE HYDROLASE"/>
    <property type="match status" value="1"/>
</dbReference>
<dbReference type="EMBL" id="CP015163">
    <property type="protein sequence ID" value="AXB43407.1"/>
    <property type="molecule type" value="Genomic_DNA"/>
</dbReference>
<dbReference type="InterPro" id="IPR029058">
    <property type="entry name" value="AB_hydrolase_fold"/>
</dbReference>
<keyword evidence="3" id="KW-1185">Reference proteome</keyword>
<dbReference type="Pfam" id="PF00561">
    <property type="entry name" value="Abhydrolase_1"/>
    <property type="match status" value="1"/>
</dbReference>
<dbReference type="KEGG" id="aab:A4R43_13330"/>